<dbReference type="EMBL" id="CAJVPU010000658">
    <property type="protein sequence ID" value="CAG8458118.1"/>
    <property type="molecule type" value="Genomic_DNA"/>
</dbReference>
<comment type="caution">
    <text evidence="1">The sequence shown here is derived from an EMBL/GenBank/DDBJ whole genome shotgun (WGS) entry which is preliminary data.</text>
</comment>
<organism evidence="1 2">
    <name type="scientific">Dentiscutata heterogama</name>
    <dbReference type="NCBI Taxonomy" id="1316150"/>
    <lineage>
        <taxon>Eukaryota</taxon>
        <taxon>Fungi</taxon>
        <taxon>Fungi incertae sedis</taxon>
        <taxon>Mucoromycota</taxon>
        <taxon>Glomeromycotina</taxon>
        <taxon>Glomeromycetes</taxon>
        <taxon>Diversisporales</taxon>
        <taxon>Gigasporaceae</taxon>
        <taxon>Dentiscutata</taxon>
    </lineage>
</organism>
<feature type="non-terminal residue" evidence="1">
    <location>
        <position position="1"/>
    </location>
</feature>
<keyword evidence="2" id="KW-1185">Reference proteome</keyword>
<evidence type="ECO:0000313" key="1">
    <source>
        <dbReference type="EMBL" id="CAG8458118.1"/>
    </source>
</evidence>
<accession>A0ACA9K9G0</accession>
<protein>
    <submittedName>
        <fullName evidence="1">5099_t:CDS:1</fullName>
    </submittedName>
</protein>
<name>A0ACA9K9G0_9GLOM</name>
<gene>
    <name evidence="1" type="ORF">DHETER_LOCUS1160</name>
</gene>
<dbReference type="Proteomes" id="UP000789702">
    <property type="component" value="Unassembled WGS sequence"/>
</dbReference>
<reference evidence="1" key="1">
    <citation type="submission" date="2021-06" db="EMBL/GenBank/DDBJ databases">
        <authorList>
            <person name="Kallberg Y."/>
            <person name="Tangrot J."/>
            <person name="Rosling A."/>
        </authorList>
    </citation>
    <scope>NUCLEOTIDE SEQUENCE</scope>
    <source>
        <strain evidence="1">IL203A</strain>
    </source>
</reference>
<sequence>NANDDGTDINNSIITIVNDSARTSEIDHSEHPLITKISSQITLVETDTEITE</sequence>
<proteinExistence type="predicted"/>
<evidence type="ECO:0000313" key="2">
    <source>
        <dbReference type="Proteomes" id="UP000789702"/>
    </source>
</evidence>